<dbReference type="PANTHER" id="PTHR43549">
    <property type="entry name" value="MULTIDRUG RESISTANCE PROTEIN YPNP-RELATED"/>
    <property type="match status" value="1"/>
</dbReference>
<dbReference type="InterPro" id="IPR048279">
    <property type="entry name" value="MdtK-like"/>
</dbReference>
<keyword evidence="10" id="KW-1185">Reference proteome</keyword>
<evidence type="ECO:0000313" key="10">
    <source>
        <dbReference type="Proteomes" id="UP000240653"/>
    </source>
</evidence>
<comment type="subcellular location">
    <subcellularLocation>
        <location evidence="1">Cell inner membrane</location>
        <topology evidence="1">Multi-pass membrane protein</topology>
    </subcellularLocation>
</comment>
<evidence type="ECO:0000256" key="5">
    <source>
        <dbReference type="ARBA" id="ARBA00022989"/>
    </source>
</evidence>
<dbReference type="Pfam" id="PF01554">
    <property type="entry name" value="MatE"/>
    <property type="match status" value="2"/>
</dbReference>
<dbReference type="EMBL" id="PXYL01000010">
    <property type="protein sequence ID" value="PSJ58630.1"/>
    <property type="molecule type" value="Genomic_DNA"/>
</dbReference>
<organism evidence="9 10">
    <name type="scientific">Pseudaminobacter soli</name>
    <name type="common">ex Li et al. 2025</name>
    <dbReference type="NCBI Taxonomy" id="1295366"/>
    <lineage>
        <taxon>Bacteria</taxon>
        <taxon>Pseudomonadati</taxon>
        <taxon>Pseudomonadota</taxon>
        <taxon>Alphaproteobacteria</taxon>
        <taxon>Hyphomicrobiales</taxon>
        <taxon>Phyllobacteriaceae</taxon>
        <taxon>Pseudaminobacter</taxon>
    </lineage>
</organism>
<dbReference type="PANTHER" id="PTHR43549:SF3">
    <property type="entry name" value="MULTIDRUG RESISTANCE PROTEIN YPNP-RELATED"/>
    <property type="match status" value="1"/>
</dbReference>
<evidence type="ECO:0000256" key="1">
    <source>
        <dbReference type="ARBA" id="ARBA00004429"/>
    </source>
</evidence>
<dbReference type="GO" id="GO:0005886">
    <property type="term" value="C:plasma membrane"/>
    <property type="evidence" value="ECO:0007669"/>
    <property type="project" value="UniProtKB-SubCell"/>
</dbReference>
<evidence type="ECO:0000256" key="4">
    <source>
        <dbReference type="ARBA" id="ARBA00022692"/>
    </source>
</evidence>
<sequence>MRHVLVMTATGSIGLISIFIVDGLNLFYISLLGIEELTAAVGFASTLLFFTLSIAIGFTIACGALVSRALGRGSREEAAQMGGAAMVFMGVSTLLISLAVWPFLRDLNVMLGATGKTLELSTRFLQIVLFSTPIMALGMCTTGILRGTGDAKRAMYVTLASGLAAAVFDPLFIFGFGLGLEGAAISTVLSRFVMLAIGIYGANVVHRLIHMPDRQRLKQAVRPFFAIGLPAVLTQVATPVGNAYVTAEIAAFGDQAVAGWAIIGRIVPVAFGVIFALSGAVGPILGQNFGARKYERLLTIMRDSLVLTVVYVLAVWALLAIFAHPIADIFRAQGLSRELIVFFCVFAAGSFLFNGAIFVSSAAFNNLGYPTYSTVFNWGRSTLGVIPFVWAGAHFYGAKGVLAGWGLGAVVFGVVSVLVCFRVVRVLASEAAEADAEPVPAPPPSAQSPFSTGKAATLP</sequence>
<evidence type="ECO:0000256" key="6">
    <source>
        <dbReference type="ARBA" id="ARBA00023136"/>
    </source>
</evidence>
<feature type="transmembrane region" description="Helical" evidence="8">
    <location>
        <begin position="183"/>
        <end position="203"/>
    </location>
</feature>
<dbReference type="NCBIfam" id="TIGR00797">
    <property type="entry name" value="matE"/>
    <property type="match status" value="1"/>
</dbReference>
<keyword evidence="3" id="KW-1003">Cell membrane</keyword>
<evidence type="ECO:0000256" key="3">
    <source>
        <dbReference type="ARBA" id="ARBA00022475"/>
    </source>
</evidence>
<keyword evidence="6 8" id="KW-0472">Membrane</keyword>
<keyword evidence="4 8" id="KW-0812">Transmembrane</keyword>
<dbReference type="AlphaFoldDB" id="A0A2P7S840"/>
<feature type="transmembrane region" description="Helical" evidence="8">
    <location>
        <begin position="305"/>
        <end position="327"/>
    </location>
</feature>
<feature type="region of interest" description="Disordered" evidence="7">
    <location>
        <begin position="433"/>
        <end position="459"/>
    </location>
</feature>
<dbReference type="Proteomes" id="UP000240653">
    <property type="component" value="Unassembled WGS sequence"/>
</dbReference>
<comment type="caution">
    <text evidence="9">The sequence shown here is derived from an EMBL/GenBank/DDBJ whole genome shotgun (WGS) entry which is preliminary data.</text>
</comment>
<feature type="transmembrane region" description="Helical" evidence="8">
    <location>
        <begin position="124"/>
        <end position="145"/>
    </location>
</feature>
<gene>
    <name evidence="9" type="ORF">C7I85_19030</name>
</gene>
<evidence type="ECO:0000256" key="2">
    <source>
        <dbReference type="ARBA" id="ARBA00022448"/>
    </source>
</evidence>
<accession>A0A2P7S840</accession>
<evidence type="ECO:0000256" key="7">
    <source>
        <dbReference type="SAM" id="MobiDB-lite"/>
    </source>
</evidence>
<dbReference type="GO" id="GO:0015297">
    <property type="term" value="F:antiporter activity"/>
    <property type="evidence" value="ECO:0007669"/>
    <property type="project" value="InterPro"/>
</dbReference>
<protein>
    <submittedName>
        <fullName evidence="9">MATE family efflux transporter</fullName>
    </submittedName>
</protein>
<feature type="transmembrane region" description="Helical" evidence="8">
    <location>
        <begin position="224"/>
        <end position="245"/>
    </location>
</feature>
<feature type="transmembrane region" description="Helical" evidence="8">
    <location>
        <begin position="402"/>
        <end position="424"/>
    </location>
</feature>
<feature type="transmembrane region" description="Helical" evidence="8">
    <location>
        <begin position="339"/>
        <end position="363"/>
    </location>
</feature>
<feature type="transmembrane region" description="Helical" evidence="8">
    <location>
        <begin position="375"/>
        <end position="396"/>
    </location>
</feature>
<proteinExistence type="predicted"/>
<evidence type="ECO:0000313" key="9">
    <source>
        <dbReference type="EMBL" id="PSJ58630.1"/>
    </source>
</evidence>
<keyword evidence="5 8" id="KW-1133">Transmembrane helix</keyword>
<feature type="transmembrane region" description="Helical" evidence="8">
    <location>
        <begin position="257"/>
        <end position="285"/>
    </location>
</feature>
<dbReference type="OrthoDB" id="9806302at2"/>
<feature type="transmembrane region" description="Helical" evidence="8">
    <location>
        <begin position="157"/>
        <end position="177"/>
    </location>
</feature>
<feature type="transmembrane region" description="Helical" evidence="8">
    <location>
        <begin position="40"/>
        <end position="66"/>
    </location>
</feature>
<dbReference type="InterPro" id="IPR052031">
    <property type="entry name" value="Membrane_Transporter-Flippase"/>
</dbReference>
<reference evidence="9 10" key="1">
    <citation type="submission" date="2018-03" db="EMBL/GenBank/DDBJ databases">
        <title>The draft genome of Mesorhizobium soli JCM 19897.</title>
        <authorList>
            <person name="Li L."/>
            <person name="Liu L."/>
            <person name="Liang L."/>
            <person name="Wang T."/>
            <person name="Zhang X."/>
        </authorList>
    </citation>
    <scope>NUCLEOTIDE SEQUENCE [LARGE SCALE GENOMIC DNA]</scope>
    <source>
        <strain evidence="9 10">JCM 19897</strain>
    </source>
</reference>
<feature type="transmembrane region" description="Helical" evidence="8">
    <location>
        <begin position="78"/>
        <end position="104"/>
    </location>
</feature>
<keyword evidence="2" id="KW-0813">Transport</keyword>
<evidence type="ECO:0000256" key="8">
    <source>
        <dbReference type="SAM" id="Phobius"/>
    </source>
</evidence>
<dbReference type="InterPro" id="IPR002528">
    <property type="entry name" value="MATE_fam"/>
</dbReference>
<dbReference type="PIRSF" id="PIRSF006603">
    <property type="entry name" value="DinF"/>
    <property type="match status" value="1"/>
</dbReference>
<name>A0A2P7S840_9HYPH</name>
<dbReference type="GO" id="GO:0042910">
    <property type="term" value="F:xenobiotic transmembrane transporter activity"/>
    <property type="evidence" value="ECO:0007669"/>
    <property type="project" value="InterPro"/>
</dbReference>
<feature type="transmembrane region" description="Helical" evidence="8">
    <location>
        <begin position="12"/>
        <end position="34"/>
    </location>
</feature>